<name>A0AAD8WUA8_LOLMU</name>
<organism evidence="3 4">
    <name type="scientific">Lolium multiflorum</name>
    <name type="common">Italian ryegrass</name>
    <name type="synonym">Lolium perenne subsp. multiflorum</name>
    <dbReference type="NCBI Taxonomy" id="4521"/>
    <lineage>
        <taxon>Eukaryota</taxon>
        <taxon>Viridiplantae</taxon>
        <taxon>Streptophyta</taxon>
        <taxon>Embryophyta</taxon>
        <taxon>Tracheophyta</taxon>
        <taxon>Spermatophyta</taxon>
        <taxon>Magnoliopsida</taxon>
        <taxon>Liliopsida</taxon>
        <taxon>Poales</taxon>
        <taxon>Poaceae</taxon>
        <taxon>BOP clade</taxon>
        <taxon>Pooideae</taxon>
        <taxon>Poodae</taxon>
        <taxon>Poeae</taxon>
        <taxon>Poeae Chloroplast Group 2 (Poeae type)</taxon>
        <taxon>Loliodinae</taxon>
        <taxon>Loliinae</taxon>
        <taxon>Lolium</taxon>
    </lineage>
</organism>
<feature type="region of interest" description="Disordered" evidence="1">
    <location>
        <begin position="255"/>
        <end position="382"/>
    </location>
</feature>
<dbReference type="PANTHER" id="PTHR31286:SF167">
    <property type="entry name" value="OS09G0268800 PROTEIN"/>
    <property type="match status" value="1"/>
</dbReference>
<dbReference type="Proteomes" id="UP001231189">
    <property type="component" value="Unassembled WGS sequence"/>
</dbReference>
<feature type="domain" description="Zinc knuckle CX2CX4HX4C" evidence="2">
    <location>
        <begin position="191"/>
        <end position="236"/>
    </location>
</feature>
<dbReference type="AlphaFoldDB" id="A0AAD8WUA8"/>
<feature type="compositionally biased region" description="Basic and acidic residues" evidence="1">
    <location>
        <begin position="323"/>
        <end position="336"/>
    </location>
</feature>
<evidence type="ECO:0000259" key="2">
    <source>
        <dbReference type="Pfam" id="PF14392"/>
    </source>
</evidence>
<dbReference type="PANTHER" id="PTHR31286">
    <property type="entry name" value="GLYCINE-RICH CELL WALL STRUCTURAL PROTEIN 1.8-LIKE"/>
    <property type="match status" value="1"/>
</dbReference>
<dbReference type="Pfam" id="PF14392">
    <property type="entry name" value="zf-CCHC_4"/>
    <property type="match status" value="1"/>
</dbReference>
<gene>
    <name evidence="3" type="ORF">QYE76_041597</name>
</gene>
<evidence type="ECO:0000313" key="3">
    <source>
        <dbReference type="EMBL" id="KAK1680749.1"/>
    </source>
</evidence>
<reference evidence="3" key="1">
    <citation type="submission" date="2023-07" db="EMBL/GenBank/DDBJ databases">
        <title>A chromosome-level genome assembly of Lolium multiflorum.</title>
        <authorList>
            <person name="Chen Y."/>
            <person name="Copetti D."/>
            <person name="Kolliker R."/>
            <person name="Studer B."/>
        </authorList>
    </citation>
    <scope>NUCLEOTIDE SEQUENCE</scope>
    <source>
        <strain evidence="3">02402/16</strain>
        <tissue evidence="3">Leaf</tissue>
    </source>
</reference>
<comment type="caution">
    <text evidence="3">The sequence shown here is derived from an EMBL/GenBank/DDBJ whole genome shotgun (WGS) entry which is preliminary data.</text>
</comment>
<dbReference type="InterPro" id="IPR025836">
    <property type="entry name" value="Zn_knuckle_CX2CX4HX4C"/>
</dbReference>
<evidence type="ECO:0000256" key="1">
    <source>
        <dbReference type="SAM" id="MobiDB-lite"/>
    </source>
</evidence>
<feature type="compositionally biased region" description="Gly residues" evidence="1">
    <location>
        <begin position="278"/>
        <end position="289"/>
    </location>
</feature>
<dbReference type="InterPro" id="IPR040256">
    <property type="entry name" value="At4g02000-like"/>
</dbReference>
<sequence length="382" mass="42285">MAAKFPREGGSSGQKPTPDLQELLKNLVLKDEELDDVILPREEFVNLRESARWMAVVKVHTTKHFGNQPFFQKMDVAWGFARKWSIRPVEENLFILQVSCLGDWNRAMLEGPWIFRQQGVMLEPYDGIADPKSVILNRIHAWVQVRGIPPLFRKDGIVREMAARIGEVLSVDLYALGASGTSFVRVRAKLDVLKPLTRVVGLHPEGSERMTFQVLYEKLPKFCEVCGVFGHGDLECGDGVHDESSKQYGPWMLAPMEDWHPQSPGVRNRTPMHDGGHSGRGGGRGGRGGAMDSRKRPQGESPLSAPNKAGKGTTSNLMITDGSEGKEETPGARRNLDTSLAAEGKKQPGVAISPVKPDPKRPRKDLASQHEAGSMEEVRQDQ</sequence>
<evidence type="ECO:0000313" key="4">
    <source>
        <dbReference type="Proteomes" id="UP001231189"/>
    </source>
</evidence>
<accession>A0AAD8WUA8</accession>
<protein>
    <recommendedName>
        <fullName evidence="2">Zinc knuckle CX2CX4HX4C domain-containing protein</fullName>
    </recommendedName>
</protein>
<proteinExistence type="predicted"/>
<dbReference type="EMBL" id="JAUUTY010000002">
    <property type="protein sequence ID" value="KAK1680749.1"/>
    <property type="molecule type" value="Genomic_DNA"/>
</dbReference>
<keyword evidence="4" id="KW-1185">Reference proteome</keyword>
<feature type="compositionally biased region" description="Basic and acidic residues" evidence="1">
    <location>
        <begin position="357"/>
        <end position="368"/>
    </location>
</feature>